<keyword evidence="1" id="KW-0812">Transmembrane</keyword>
<comment type="caution">
    <text evidence="2">The sequence shown here is derived from an EMBL/GenBank/DDBJ whole genome shotgun (WGS) entry which is preliminary data.</text>
</comment>
<sequence length="184" mass="19173">MWFSLPVVLEIIFSTSHSFFNQDILDITTFFTMIFTNFIAGVIALSIGANAGPCRPITQSSAAAGSVTTTAETSLATSTILTTTAIDFTTDLTTFITLTAETTSAAEVTTSAEVTPTVEATTTAEAVTTQATSAAPEATTSAALASIQCRTNEECDALIDVSGLSCAENNCECQSDFFCHAVAY</sequence>
<proteinExistence type="predicted"/>
<protein>
    <submittedName>
        <fullName evidence="2">Uncharacterized protein</fullName>
    </submittedName>
</protein>
<name>A0A8K0RW40_9HYPO</name>
<feature type="transmembrane region" description="Helical" evidence="1">
    <location>
        <begin position="27"/>
        <end position="47"/>
    </location>
</feature>
<dbReference type="AlphaFoldDB" id="A0A8K0RW40"/>
<accession>A0A8K0RW40</accession>
<evidence type="ECO:0000313" key="2">
    <source>
        <dbReference type="EMBL" id="KAH7239400.1"/>
    </source>
</evidence>
<dbReference type="OrthoDB" id="5106792at2759"/>
<reference evidence="2" key="1">
    <citation type="journal article" date="2021" name="Nat. Commun.">
        <title>Genetic determinants of endophytism in the Arabidopsis root mycobiome.</title>
        <authorList>
            <person name="Mesny F."/>
            <person name="Miyauchi S."/>
            <person name="Thiergart T."/>
            <person name="Pickel B."/>
            <person name="Atanasova L."/>
            <person name="Karlsson M."/>
            <person name="Huettel B."/>
            <person name="Barry K.W."/>
            <person name="Haridas S."/>
            <person name="Chen C."/>
            <person name="Bauer D."/>
            <person name="Andreopoulos W."/>
            <person name="Pangilinan J."/>
            <person name="LaButti K."/>
            <person name="Riley R."/>
            <person name="Lipzen A."/>
            <person name="Clum A."/>
            <person name="Drula E."/>
            <person name="Henrissat B."/>
            <person name="Kohler A."/>
            <person name="Grigoriev I.V."/>
            <person name="Martin F.M."/>
            <person name="Hacquard S."/>
        </authorList>
    </citation>
    <scope>NUCLEOTIDE SEQUENCE</scope>
    <source>
        <strain evidence="2">MPI-SDFR-AT-0068</strain>
    </source>
</reference>
<keyword evidence="3" id="KW-1185">Reference proteome</keyword>
<organism evidence="2 3">
    <name type="scientific">Fusarium tricinctum</name>
    <dbReference type="NCBI Taxonomy" id="61284"/>
    <lineage>
        <taxon>Eukaryota</taxon>
        <taxon>Fungi</taxon>
        <taxon>Dikarya</taxon>
        <taxon>Ascomycota</taxon>
        <taxon>Pezizomycotina</taxon>
        <taxon>Sordariomycetes</taxon>
        <taxon>Hypocreomycetidae</taxon>
        <taxon>Hypocreales</taxon>
        <taxon>Nectriaceae</taxon>
        <taxon>Fusarium</taxon>
        <taxon>Fusarium tricinctum species complex</taxon>
    </lineage>
</organism>
<keyword evidence="1" id="KW-0472">Membrane</keyword>
<dbReference type="Proteomes" id="UP000813427">
    <property type="component" value="Unassembled WGS sequence"/>
</dbReference>
<evidence type="ECO:0000256" key="1">
    <source>
        <dbReference type="SAM" id="Phobius"/>
    </source>
</evidence>
<gene>
    <name evidence="2" type="ORF">BKA59DRAFT_558729</name>
</gene>
<dbReference type="EMBL" id="JAGPXF010000006">
    <property type="protein sequence ID" value="KAH7239400.1"/>
    <property type="molecule type" value="Genomic_DNA"/>
</dbReference>
<evidence type="ECO:0000313" key="3">
    <source>
        <dbReference type="Proteomes" id="UP000813427"/>
    </source>
</evidence>
<keyword evidence="1" id="KW-1133">Transmembrane helix</keyword>